<evidence type="ECO:0000313" key="7">
    <source>
        <dbReference type="EMBL" id="MBW44633.1"/>
    </source>
</evidence>
<keyword evidence="3" id="KW-0862">Zinc</keyword>
<name>A0A2M4AV19_9DIPT</name>
<dbReference type="SUPFAM" id="SSF57903">
    <property type="entry name" value="FYVE/PHD zinc finger"/>
    <property type="match status" value="1"/>
</dbReference>
<evidence type="ECO:0000256" key="5">
    <source>
        <dbReference type="SAM" id="MobiDB-lite"/>
    </source>
</evidence>
<dbReference type="GO" id="GO:0044878">
    <property type="term" value="P:mitotic cytokinesis checkpoint signaling"/>
    <property type="evidence" value="ECO:0007669"/>
    <property type="project" value="TreeGrafter"/>
</dbReference>
<feature type="region of interest" description="Disordered" evidence="5">
    <location>
        <begin position="213"/>
        <end position="235"/>
    </location>
</feature>
<dbReference type="InterPro" id="IPR011011">
    <property type="entry name" value="Znf_FYVE_PHD"/>
</dbReference>
<protein>
    <recommendedName>
        <fullName evidence="6">FYVE-type domain-containing protein</fullName>
    </recommendedName>
</protein>
<dbReference type="GO" id="GO:0032266">
    <property type="term" value="F:phosphatidylinositol-3-phosphate binding"/>
    <property type="evidence" value="ECO:0007669"/>
    <property type="project" value="TreeGrafter"/>
</dbReference>
<dbReference type="SUPFAM" id="SSF57845">
    <property type="entry name" value="B-box zinc-binding domain"/>
    <property type="match status" value="1"/>
</dbReference>
<dbReference type="InterPro" id="IPR013083">
    <property type="entry name" value="Znf_RING/FYVE/PHD"/>
</dbReference>
<dbReference type="InterPro" id="IPR017455">
    <property type="entry name" value="Znf_FYVE-rel"/>
</dbReference>
<dbReference type="Gene3D" id="3.30.40.10">
    <property type="entry name" value="Zinc/RING finger domain, C3HC4 (zinc finger)"/>
    <property type="match status" value="1"/>
</dbReference>
<dbReference type="GO" id="GO:0005813">
    <property type="term" value="C:centrosome"/>
    <property type="evidence" value="ECO:0007669"/>
    <property type="project" value="TreeGrafter"/>
</dbReference>
<dbReference type="InterPro" id="IPR044553">
    <property type="entry name" value="Bbox1_ANCHR"/>
</dbReference>
<dbReference type="CDD" id="cd19817">
    <property type="entry name" value="Bbox1_ANCHR-like"/>
    <property type="match status" value="1"/>
</dbReference>
<dbReference type="GO" id="GO:0008270">
    <property type="term" value="F:zinc ion binding"/>
    <property type="evidence" value="ECO:0007669"/>
    <property type="project" value="UniProtKB-KW"/>
</dbReference>
<dbReference type="Pfam" id="PF22586">
    <property type="entry name" value="ANCHR-like_BBOX"/>
    <property type="match status" value="1"/>
</dbReference>
<dbReference type="EMBL" id="GGFK01011312">
    <property type="protein sequence ID" value="MBW44633.1"/>
    <property type="molecule type" value="Transcribed_RNA"/>
</dbReference>
<dbReference type="PROSITE" id="PS50178">
    <property type="entry name" value="ZF_FYVE"/>
    <property type="match status" value="1"/>
</dbReference>
<evidence type="ECO:0000259" key="6">
    <source>
        <dbReference type="PROSITE" id="PS50178"/>
    </source>
</evidence>
<dbReference type="AlphaFoldDB" id="A0A2M4AV19"/>
<keyword evidence="2 4" id="KW-0863">Zinc-finger</keyword>
<feature type="region of interest" description="Disordered" evidence="5">
    <location>
        <begin position="249"/>
        <end position="271"/>
    </location>
</feature>
<dbReference type="PANTHER" id="PTHR46603">
    <property type="entry name" value="ABSCISSION/NOCUT CHECKPOINT REGULATOR"/>
    <property type="match status" value="1"/>
</dbReference>
<feature type="compositionally biased region" description="Basic and acidic residues" evidence="5">
    <location>
        <begin position="218"/>
        <end position="235"/>
    </location>
</feature>
<keyword evidence="1" id="KW-0479">Metal-binding</keyword>
<proteinExistence type="predicted"/>
<feature type="domain" description="FYVE-type" evidence="6">
    <location>
        <begin position="1"/>
        <end position="48"/>
    </location>
</feature>
<evidence type="ECO:0000256" key="3">
    <source>
        <dbReference type="ARBA" id="ARBA00022833"/>
    </source>
</evidence>
<evidence type="ECO:0000256" key="4">
    <source>
        <dbReference type="PROSITE-ProRule" id="PRU00091"/>
    </source>
</evidence>
<dbReference type="GO" id="GO:0009838">
    <property type="term" value="P:abscission"/>
    <property type="evidence" value="ECO:0007669"/>
    <property type="project" value="TreeGrafter"/>
</dbReference>
<accession>A0A2M4AV19</accession>
<evidence type="ECO:0000256" key="2">
    <source>
        <dbReference type="ARBA" id="ARBA00022771"/>
    </source>
</evidence>
<dbReference type="PANTHER" id="PTHR46603:SF1">
    <property type="entry name" value="ABSCISSION_NOCUT CHECKPOINT REGULATOR"/>
    <property type="match status" value="1"/>
</dbReference>
<dbReference type="GO" id="GO:0030496">
    <property type="term" value="C:midbody"/>
    <property type="evidence" value="ECO:0007669"/>
    <property type="project" value="TreeGrafter"/>
</dbReference>
<sequence>MACTGCAKQFGFFTKEHGCPVCKFSFCTGCLKHKLVREGKKLTVCLRCSKLSVVTNDDFRQHDVPQAVLVKPSPGLHNDSVAKVPIITSATDESQTNEDETIRSRLATLKTVTEDDGASAGPSQHTTSLGPQDTIDIEKRLAALKGTEYKDAAMRKAAAQRFMAPDHRTEQQKVQDLIGQYVAESKLDEVTESRTTEQDEEIVRRLNALKEIVPPKEVPARSDDSDSDTDSMKDEKLARKLAEQYAEEAKIHRRARMDSSSSESLPDDTEDPLPWCTICNEDAVLQCKGCDGDLYCTSCYDEFHYDDNRGEHPTVPFRKKRQVKAK</sequence>
<organism evidence="7">
    <name type="scientific">Anopheles triannulatus</name>
    <dbReference type="NCBI Taxonomy" id="58253"/>
    <lineage>
        <taxon>Eukaryota</taxon>
        <taxon>Metazoa</taxon>
        <taxon>Ecdysozoa</taxon>
        <taxon>Arthropoda</taxon>
        <taxon>Hexapoda</taxon>
        <taxon>Insecta</taxon>
        <taxon>Pterygota</taxon>
        <taxon>Neoptera</taxon>
        <taxon>Endopterygota</taxon>
        <taxon>Diptera</taxon>
        <taxon>Nematocera</taxon>
        <taxon>Culicoidea</taxon>
        <taxon>Culicidae</taxon>
        <taxon>Anophelinae</taxon>
        <taxon>Anopheles</taxon>
    </lineage>
</organism>
<evidence type="ECO:0000256" key="1">
    <source>
        <dbReference type="ARBA" id="ARBA00022723"/>
    </source>
</evidence>
<dbReference type="GO" id="GO:0032154">
    <property type="term" value="C:cleavage furrow"/>
    <property type="evidence" value="ECO:0007669"/>
    <property type="project" value="TreeGrafter"/>
</dbReference>
<reference evidence="7" key="1">
    <citation type="submission" date="2018-01" db="EMBL/GenBank/DDBJ databases">
        <title>An insight into the sialome of Amazonian anophelines.</title>
        <authorList>
            <person name="Ribeiro J.M."/>
            <person name="Scarpassa V."/>
            <person name="Calvo E."/>
        </authorList>
    </citation>
    <scope>NUCLEOTIDE SEQUENCE</scope>
    <source>
        <tissue evidence="7">Salivary glands</tissue>
    </source>
</reference>